<evidence type="ECO:0000256" key="2">
    <source>
        <dbReference type="ARBA" id="ARBA00023002"/>
    </source>
</evidence>
<dbReference type="InterPro" id="IPR029510">
    <property type="entry name" value="Ald_DH_CS_GLU"/>
</dbReference>
<comment type="caution">
    <text evidence="7">The sequence shown here is derived from an EMBL/GenBank/DDBJ whole genome shotgun (WGS) entry which is preliminary data.</text>
</comment>
<dbReference type="InterPro" id="IPR016162">
    <property type="entry name" value="Ald_DH_N"/>
</dbReference>
<reference evidence="7 8" key="1">
    <citation type="submission" date="2020-08" db="EMBL/GenBank/DDBJ databases">
        <title>Functional genomics of gut bacteria from endangered species of beetles.</title>
        <authorList>
            <person name="Carlos-Shanley C."/>
        </authorList>
    </citation>
    <scope>NUCLEOTIDE SEQUENCE [LARGE SCALE GENOMIC DNA]</scope>
    <source>
        <strain evidence="7 8">S00245</strain>
    </source>
</reference>
<dbReference type="PROSITE" id="PS00687">
    <property type="entry name" value="ALDEHYDE_DEHYDR_GLU"/>
    <property type="match status" value="1"/>
</dbReference>
<dbReference type="PANTHER" id="PTHR42986:SF1">
    <property type="entry name" value="BENZALDEHYDE DEHYDROGENASE YFMT"/>
    <property type="match status" value="1"/>
</dbReference>
<evidence type="ECO:0000259" key="6">
    <source>
        <dbReference type="Pfam" id="PF00171"/>
    </source>
</evidence>
<evidence type="ECO:0000313" key="7">
    <source>
        <dbReference type="EMBL" id="MBB4859357.1"/>
    </source>
</evidence>
<dbReference type="Proteomes" id="UP000555448">
    <property type="component" value="Unassembled WGS sequence"/>
</dbReference>
<dbReference type="GO" id="GO:0004029">
    <property type="term" value="F:aldehyde dehydrogenase (NAD+) activity"/>
    <property type="evidence" value="ECO:0007669"/>
    <property type="project" value="UniProtKB-EC"/>
</dbReference>
<dbReference type="AlphaFoldDB" id="A0A7W7NXP6"/>
<dbReference type="Pfam" id="PF00171">
    <property type="entry name" value="Aldedh"/>
    <property type="match status" value="1"/>
</dbReference>
<sequence length="500" mass="53605">MSMNDAPPPYHGFDHQFVGGEWRPGASTYEMDDRNPYDGSVLTKLRGASVGDVADAYRAAANAQQEWASTPPRQRAAVMARAAAITLERREEIVATTVKETGCVRLVAEFLWQLIWSILHASASYPARVTGQIVPSECPTEESLVYRKPVGVIAIISPWNAPFNLTMRSLAPALALALALGNAVVLKPASDTPITGGLFHARIFEEAGLPKGVLSVLVGDSDEIGDAVVEDHAAAFISFTGSTGVGRSLFTKIGESSRLKHLGLELGGNAPFVVLDDADLDAAAHALVVSRFLHQGQICMSANRAIVDEKVYDAFVEKVVERTKALAFGDPMDASTVIGPIINRHQVDAIVERIERVRAEGARVVLDGPVTGSQNNIVPPHIILDVDPCSAIAQEESFGPLLPILKAHDEAHALALANDTDFGLSASVFTGDLERGRQFMLCVDAGMGHVNGITVADSEYAAYGGQGNSGIGRFNADWVINEFTRPHWITVQRGAERLPF</sequence>
<evidence type="ECO:0000256" key="4">
    <source>
        <dbReference type="PROSITE-ProRule" id="PRU10007"/>
    </source>
</evidence>
<dbReference type="SUPFAM" id="SSF53720">
    <property type="entry name" value="ALDH-like"/>
    <property type="match status" value="1"/>
</dbReference>
<dbReference type="EMBL" id="JACHLR010000011">
    <property type="protein sequence ID" value="MBB4859357.1"/>
    <property type="molecule type" value="Genomic_DNA"/>
</dbReference>
<accession>A0A7W7NXP6</accession>
<proteinExistence type="inferred from homology"/>
<name>A0A7W7NXP6_9SPHN</name>
<evidence type="ECO:0000256" key="1">
    <source>
        <dbReference type="ARBA" id="ARBA00009986"/>
    </source>
</evidence>
<gene>
    <name evidence="7" type="ORF">HNO88_002686</name>
</gene>
<dbReference type="PANTHER" id="PTHR42986">
    <property type="entry name" value="BENZALDEHYDE DEHYDROGENASE YFMT"/>
    <property type="match status" value="1"/>
</dbReference>
<evidence type="ECO:0000256" key="3">
    <source>
        <dbReference type="ARBA" id="ARBA00023027"/>
    </source>
</evidence>
<evidence type="ECO:0000313" key="8">
    <source>
        <dbReference type="Proteomes" id="UP000555448"/>
    </source>
</evidence>
<dbReference type="InterPro" id="IPR015590">
    <property type="entry name" value="Aldehyde_DH_dom"/>
</dbReference>
<dbReference type="InterPro" id="IPR016163">
    <property type="entry name" value="Ald_DH_C"/>
</dbReference>
<dbReference type="Gene3D" id="3.40.605.10">
    <property type="entry name" value="Aldehyde Dehydrogenase, Chain A, domain 1"/>
    <property type="match status" value="1"/>
</dbReference>
<keyword evidence="3" id="KW-0520">NAD</keyword>
<dbReference type="InterPro" id="IPR016161">
    <property type="entry name" value="Ald_DH/histidinol_DH"/>
</dbReference>
<comment type="similarity">
    <text evidence="1 5">Belongs to the aldehyde dehydrogenase family.</text>
</comment>
<dbReference type="Gene3D" id="3.40.309.10">
    <property type="entry name" value="Aldehyde Dehydrogenase, Chain A, domain 2"/>
    <property type="match status" value="1"/>
</dbReference>
<organism evidence="7 8">
    <name type="scientific">Novosphingobium chloroacetimidivorans</name>
    <dbReference type="NCBI Taxonomy" id="1428314"/>
    <lineage>
        <taxon>Bacteria</taxon>
        <taxon>Pseudomonadati</taxon>
        <taxon>Pseudomonadota</taxon>
        <taxon>Alphaproteobacteria</taxon>
        <taxon>Sphingomonadales</taxon>
        <taxon>Sphingomonadaceae</taxon>
        <taxon>Novosphingobium</taxon>
    </lineage>
</organism>
<dbReference type="RefSeq" id="WP_221420011.1">
    <property type="nucleotide sequence ID" value="NZ_JACHLR010000011.1"/>
</dbReference>
<evidence type="ECO:0000256" key="5">
    <source>
        <dbReference type="RuleBase" id="RU003345"/>
    </source>
</evidence>
<dbReference type="FunFam" id="3.40.309.10:FF:000009">
    <property type="entry name" value="Aldehyde dehydrogenase A"/>
    <property type="match status" value="1"/>
</dbReference>
<feature type="domain" description="Aldehyde dehydrogenase" evidence="6">
    <location>
        <begin position="22"/>
        <end position="488"/>
    </location>
</feature>
<keyword evidence="8" id="KW-1185">Reference proteome</keyword>
<feature type="active site" evidence="4">
    <location>
        <position position="265"/>
    </location>
</feature>
<protein>
    <submittedName>
        <fullName evidence="7">Aldehyde dehydrogenase (NAD+)</fullName>
        <ecNumber evidence="7">1.2.1.3</ecNumber>
    </submittedName>
</protein>
<dbReference type="EC" id="1.2.1.3" evidence="7"/>
<keyword evidence="2 5" id="KW-0560">Oxidoreductase</keyword>